<proteinExistence type="predicted"/>
<dbReference type="GeneID" id="54279528"/>
<keyword evidence="3" id="KW-1185">Reference proteome</keyword>
<gene>
    <name evidence="2" type="ORF">BU24DRAFT_227753</name>
</gene>
<dbReference type="Proteomes" id="UP000799778">
    <property type="component" value="Unassembled WGS sequence"/>
</dbReference>
<feature type="compositionally biased region" description="Polar residues" evidence="1">
    <location>
        <begin position="20"/>
        <end position="31"/>
    </location>
</feature>
<dbReference type="EMBL" id="ML978070">
    <property type="protein sequence ID" value="KAF2015060.1"/>
    <property type="molecule type" value="Genomic_DNA"/>
</dbReference>
<dbReference type="OrthoDB" id="4157208at2759"/>
<dbReference type="AlphaFoldDB" id="A0A6A5XQP8"/>
<sequence>MPTAQDTTQPFARPTFPGLQGSNNSGYQSFQSSTSSLASSTPASAPLPSPSTRQNQTQDFFTNASRQQNAQQHQQQPAVSPMDYSYQPNRQGAGQTAAETTNFLNQTGLLAEAAKRAQMAVVMRDIEGMEL</sequence>
<protein>
    <submittedName>
        <fullName evidence="2">Uncharacterized protein</fullName>
    </submittedName>
</protein>
<evidence type="ECO:0000313" key="2">
    <source>
        <dbReference type="EMBL" id="KAF2015060.1"/>
    </source>
</evidence>
<feature type="compositionally biased region" description="Polar residues" evidence="1">
    <location>
        <begin position="53"/>
        <end position="66"/>
    </location>
</feature>
<feature type="region of interest" description="Disordered" evidence="1">
    <location>
        <begin position="1"/>
        <end position="95"/>
    </location>
</feature>
<evidence type="ECO:0000256" key="1">
    <source>
        <dbReference type="SAM" id="MobiDB-lite"/>
    </source>
</evidence>
<feature type="compositionally biased region" description="Low complexity" evidence="1">
    <location>
        <begin position="32"/>
        <end position="52"/>
    </location>
</feature>
<feature type="compositionally biased region" description="Polar residues" evidence="1">
    <location>
        <begin position="86"/>
        <end position="95"/>
    </location>
</feature>
<organism evidence="2 3">
    <name type="scientific">Aaosphaeria arxii CBS 175.79</name>
    <dbReference type="NCBI Taxonomy" id="1450172"/>
    <lineage>
        <taxon>Eukaryota</taxon>
        <taxon>Fungi</taxon>
        <taxon>Dikarya</taxon>
        <taxon>Ascomycota</taxon>
        <taxon>Pezizomycotina</taxon>
        <taxon>Dothideomycetes</taxon>
        <taxon>Pleosporomycetidae</taxon>
        <taxon>Pleosporales</taxon>
        <taxon>Pleosporales incertae sedis</taxon>
        <taxon>Aaosphaeria</taxon>
    </lineage>
</organism>
<dbReference type="RefSeq" id="XP_033383399.1">
    <property type="nucleotide sequence ID" value="XM_033522131.1"/>
</dbReference>
<accession>A0A6A5XQP8</accession>
<evidence type="ECO:0000313" key="3">
    <source>
        <dbReference type="Proteomes" id="UP000799778"/>
    </source>
</evidence>
<name>A0A6A5XQP8_9PLEO</name>
<feature type="compositionally biased region" description="Polar residues" evidence="1">
    <location>
        <begin position="1"/>
        <end position="10"/>
    </location>
</feature>
<feature type="compositionally biased region" description="Low complexity" evidence="1">
    <location>
        <begin position="67"/>
        <end position="76"/>
    </location>
</feature>
<reference evidence="2" key="1">
    <citation type="journal article" date="2020" name="Stud. Mycol.">
        <title>101 Dothideomycetes genomes: a test case for predicting lifestyles and emergence of pathogens.</title>
        <authorList>
            <person name="Haridas S."/>
            <person name="Albert R."/>
            <person name="Binder M."/>
            <person name="Bloem J."/>
            <person name="Labutti K."/>
            <person name="Salamov A."/>
            <person name="Andreopoulos B."/>
            <person name="Baker S."/>
            <person name="Barry K."/>
            <person name="Bills G."/>
            <person name="Bluhm B."/>
            <person name="Cannon C."/>
            <person name="Castanera R."/>
            <person name="Culley D."/>
            <person name="Daum C."/>
            <person name="Ezra D."/>
            <person name="Gonzalez J."/>
            <person name="Henrissat B."/>
            <person name="Kuo A."/>
            <person name="Liang C."/>
            <person name="Lipzen A."/>
            <person name="Lutzoni F."/>
            <person name="Magnuson J."/>
            <person name="Mondo S."/>
            <person name="Nolan M."/>
            <person name="Ohm R."/>
            <person name="Pangilinan J."/>
            <person name="Park H.-J."/>
            <person name="Ramirez L."/>
            <person name="Alfaro M."/>
            <person name="Sun H."/>
            <person name="Tritt A."/>
            <person name="Yoshinaga Y."/>
            <person name="Zwiers L.-H."/>
            <person name="Turgeon B."/>
            <person name="Goodwin S."/>
            <person name="Spatafora J."/>
            <person name="Crous P."/>
            <person name="Grigoriev I."/>
        </authorList>
    </citation>
    <scope>NUCLEOTIDE SEQUENCE</scope>
    <source>
        <strain evidence="2">CBS 175.79</strain>
    </source>
</reference>